<keyword evidence="1" id="KW-1133">Transmembrane helix</keyword>
<protein>
    <recommendedName>
        <fullName evidence="4">ABC transporter permease</fullName>
    </recommendedName>
</protein>
<dbReference type="EMBL" id="BSUK01000001">
    <property type="protein sequence ID" value="GMA23921.1"/>
    <property type="molecule type" value="Genomic_DNA"/>
</dbReference>
<comment type="caution">
    <text evidence="2">The sequence shown here is derived from an EMBL/GenBank/DDBJ whole genome shotgun (WGS) entry which is preliminary data.</text>
</comment>
<keyword evidence="1" id="KW-0812">Transmembrane</keyword>
<dbReference type="RefSeq" id="WP_284292824.1">
    <property type="nucleotide sequence ID" value="NZ_BSUK01000001.1"/>
</dbReference>
<gene>
    <name evidence="2" type="ORF">GCM10025864_16800</name>
</gene>
<evidence type="ECO:0000313" key="3">
    <source>
        <dbReference type="Proteomes" id="UP001157091"/>
    </source>
</evidence>
<feature type="transmembrane region" description="Helical" evidence="1">
    <location>
        <begin position="191"/>
        <end position="214"/>
    </location>
</feature>
<organism evidence="2 3">
    <name type="scientific">Luteimicrobium album</name>
    <dbReference type="NCBI Taxonomy" id="1054550"/>
    <lineage>
        <taxon>Bacteria</taxon>
        <taxon>Bacillati</taxon>
        <taxon>Actinomycetota</taxon>
        <taxon>Actinomycetes</taxon>
        <taxon>Micrococcales</taxon>
        <taxon>Luteimicrobium</taxon>
    </lineage>
</organism>
<feature type="transmembrane region" description="Helical" evidence="1">
    <location>
        <begin position="161"/>
        <end position="179"/>
    </location>
</feature>
<sequence length="223" mass="22291">MSALVSYTVARCSRAQVWVAPWLAFVVGVLLFDASSGRAPDALALNAVVLLFVAAWLTLTTLGSQAAEQSAVLAAAVGGARRERLGTLAAAVVGSVALTPVSFVVAWFSSRDPVHPASPAHGITATLAVCAVLAHVVASVCGVVVAGALSRPLVASRTASLLLLLLVAVLLVVVPQAPVSVAVERTGHPGATGVAVLAGVACAVVGVGGALAWWTAGLAARRR</sequence>
<accession>A0ABQ6HZM2</accession>
<feature type="transmembrane region" description="Helical" evidence="1">
    <location>
        <begin position="12"/>
        <end position="32"/>
    </location>
</feature>
<keyword evidence="1" id="KW-0472">Membrane</keyword>
<feature type="transmembrane region" description="Helical" evidence="1">
    <location>
        <begin position="44"/>
        <end position="64"/>
    </location>
</feature>
<feature type="transmembrane region" description="Helical" evidence="1">
    <location>
        <begin position="85"/>
        <end position="108"/>
    </location>
</feature>
<proteinExistence type="predicted"/>
<keyword evidence="3" id="KW-1185">Reference proteome</keyword>
<feature type="transmembrane region" description="Helical" evidence="1">
    <location>
        <begin position="120"/>
        <end position="149"/>
    </location>
</feature>
<evidence type="ECO:0000256" key="1">
    <source>
        <dbReference type="SAM" id="Phobius"/>
    </source>
</evidence>
<evidence type="ECO:0008006" key="4">
    <source>
        <dbReference type="Google" id="ProtNLM"/>
    </source>
</evidence>
<dbReference type="Proteomes" id="UP001157091">
    <property type="component" value="Unassembled WGS sequence"/>
</dbReference>
<evidence type="ECO:0000313" key="2">
    <source>
        <dbReference type="EMBL" id="GMA23921.1"/>
    </source>
</evidence>
<reference evidence="3" key="1">
    <citation type="journal article" date="2019" name="Int. J. Syst. Evol. Microbiol.">
        <title>The Global Catalogue of Microorganisms (GCM) 10K type strain sequencing project: providing services to taxonomists for standard genome sequencing and annotation.</title>
        <authorList>
            <consortium name="The Broad Institute Genomics Platform"/>
            <consortium name="The Broad Institute Genome Sequencing Center for Infectious Disease"/>
            <person name="Wu L."/>
            <person name="Ma J."/>
        </authorList>
    </citation>
    <scope>NUCLEOTIDE SEQUENCE [LARGE SCALE GENOMIC DNA]</scope>
    <source>
        <strain evidence="3">NBRC 106348</strain>
    </source>
</reference>
<name>A0ABQ6HZM2_9MICO</name>